<dbReference type="RefSeq" id="WP_216858568.1">
    <property type="nucleotide sequence ID" value="NZ_CP053892.1"/>
</dbReference>
<protein>
    <recommendedName>
        <fullName evidence="5">SHOCT domain-containing protein</fullName>
    </recommendedName>
</protein>
<dbReference type="InterPro" id="IPR005182">
    <property type="entry name" value="YdbS-like_PH"/>
</dbReference>
<dbReference type="Pfam" id="PF09851">
    <property type="entry name" value="SHOCT"/>
    <property type="match status" value="1"/>
</dbReference>
<gene>
    <name evidence="3" type="ORF">ACTIVE_1708</name>
</gene>
<evidence type="ECO:0000313" key="3">
    <source>
        <dbReference type="EMBL" id="QKG20072.1"/>
    </source>
</evidence>
<feature type="domain" description="YdbS-like PH" evidence="1">
    <location>
        <begin position="29"/>
        <end position="106"/>
    </location>
</feature>
<dbReference type="InterPro" id="IPR018649">
    <property type="entry name" value="SHOCT"/>
</dbReference>
<name>A0A7D3VW12_ACTVE</name>
<evidence type="ECO:0000259" key="2">
    <source>
        <dbReference type="Pfam" id="PF09851"/>
    </source>
</evidence>
<sequence>MTVHSGHEQIVWEGESRNVTARATGGRFTLHYRLTTHYLYFETGGIGLTKQEQVPLINVQDVDVSQTLLQKRQRIGNVLVHIVRSGGHRETAVLDSILEPSQVRDLINHTVHQVRIAAHQRQIDEARDLGTHRYEHTGQIPQTPGGHPHLAAAAGHLQPGPPVQQPNSLQATPAVQATTPEQVMALLKQLGELRDAGVVSPEEFEAKKKDLLDRL</sequence>
<evidence type="ECO:0000313" key="4">
    <source>
        <dbReference type="Proteomes" id="UP000501240"/>
    </source>
</evidence>
<dbReference type="EMBL" id="CP053892">
    <property type="protein sequence ID" value="QKG20072.1"/>
    <property type="molecule type" value="Genomic_DNA"/>
</dbReference>
<evidence type="ECO:0000259" key="1">
    <source>
        <dbReference type="Pfam" id="PF03703"/>
    </source>
</evidence>
<evidence type="ECO:0008006" key="5">
    <source>
        <dbReference type="Google" id="ProtNLM"/>
    </source>
</evidence>
<reference evidence="3 4" key="1">
    <citation type="submission" date="2020-05" db="EMBL/GenBank/DDBJ databases">
        <title>Actinomadura verrucosospora NRRL-B18236 (PFL_A860) Genome sequencing and assembly.</title>
        <authorList>
            <person name="Samborskyy M."/>
        </authorList>
    </citation>
    <scope>NUCLEOTIDE SEQUENCE [LARGE SCALE GENOMIC DNA]</scope>
    <source>
        <strain evidence="3 4">NRRL:B18236</strain>
    </source>
</reference>
<dbReference type="Pfam" id="PF03703">
    <property type="entry name" value="bPH_2"/>
    <property type="match status" value="1"/>
</dbReference>
<dbReference type="Proteomes" id="UP000501240">
    <property type="component" value="Chromosome"/>
</dbReference>
<keyword evidence="4" id="KW-1185">Reference proteome</keyword>
<proteinExistence type="predicted"/>
<organism evidence="3 4">
    <name type="scientific">Actinomadura verrucosospora</name>
    <dbReference type="NCBI Taxonomy" id="46165"/>
    <lineage>
        <taxon>Bacteria</taxon>
        <taxon>Bacillati</taxon>
        <taxon>Actinomycetota</taxon>
        <taxon>Actinomycetes</taxon>
        <taxon>Streptosporangiales</taxon>
        <taxon>Thermomonosporaceae</taxon>
        <taxon>Actinomadura</taxon>
    </lineage>
</organism>
<accession>A0A7D3VW12</accession>
<dbReference type="AlphaFoldDB" id="A0A7D3VW12"/>
<feature type="domain" description="SHOCT" evidence="2">
    <location>
        <begin position="187"/>
        <end position="212"/>
    </location>
</feature>